<dbReference type="EMBL" id="VSSQ01011547">
    <property type="protein sequence ID" value="MPM47120.1"/>
    <property type="molecule type" value="Genomic_DNA"/>
</dbReference>
<dbReference type="AlphaFoldDB" id="A0A645A1P2"/>
<sequence>MTFYARSIWNIFYGLLKFRFSIPVEVRAVLGQVPPHVADTQCGFSRIVRPRVVLGRQMTVYAVDHYAASVVHVNRKFPTLFRMGVDVAHHARLVSRKINGCLIQCSDENYAYRNT</sequence>
<protein>
    <submittedName>
        <fullName evidence="1">Uncharacterized protein</fullName>
    </submittedName>
</protein>
<organism evidence="1">
    <name type="scientific">bioreactor metagenome</name>
    <dbReference type="NCBI Taxonomy" id="1076179"/>
    <lineage>
        <taxon>unclassified sequences</taxon>
        <taxon>metagenomes</taxon>
        <taxon>ecological metagenomes</taxon>
    </lineage>
</organism>
<proteinExistence type="predicted"/>
<reference evidence="1" key="1">
    <citation type="submission" date="2019-08" db="EMBL/GenBank/DDBJ databases">
        <authorList>
            <person name="Kucharzyk K."/>
            <person name="Murdoch R.W."/>
            <person name="Higgins S."/>
            <person name="Loffler F."/>
        </authorList>
    </citation>
    <scope>NUCLEOTIDE SEQUENCE</scope>
</reference>
<name>A0A645A1P2_9ZZZZ</name>
<comment type="caution">
    <text evidence="1">The sequence shown here is derived from an EMBL/GenBank/DDBJ whole genome shotgun (WGS) entry which is preliminary data.</text>
</comment>
<evidence type="ECO:0000313" key="1">
    <source>
        <dbReference type="EMBL" id="MPM47120.1"/>
    </source>
</evidence>
<accession>A0A645A1P2</accession>
<gene>
    <name evidence="1" type="ORF">SDC9_93828</name>
</gene>